<feature type="compositionally biased region" description="Basic residues" evidence="1">
    <location>
        <begin position="1147"/>
        <end position="1156"/>
    </location>
</feature>
<evidence type="ECO:0000256" key="1">
    <source>
        <dbReference type="SAM" id="MobiDB-lite"/>
    </source>
</evidence>
<keyword evidence="3" id="KW-1185">Reference proteome</keyword>
<feature type="compositionally biased region" description="Polar residues" evidence="1">
    <location>
        <begin position="78"/>
        <end position="87"/>
    </location>
</feature>
<evidence type="ECO:0000313" key="2">
    <source>
        <dbReference type="EnsemblMetazoa" id="ADIR005411-PA"/>
    </source>
</evidence>
<feature type="region of interest" description="Disordered" evidence="1">
    <location>
        <begin position="1"/>
        <end position="185"/>
    </location>
</feature>
<feature type="compositionally biased region" description="Acidic residues" evidence="1">
    <location>
        <begin position="590"/>
        <end position="601"/>
    </location>
</feature>
<feature type="compositionally biased region" description="Acidic residues" evidence="1">
    <location>
        <begin position="998"/>
        <end position="1016"/>
    </location>
</feature>
<feature type="compositionally biased region" description="Polar residues" evidence="1">
    <location>
        <begin position="389"/>
        <end position="400"/>
    </location>
</feature>
<feature type="compositionally biased region" description="Acidic residues" evidence="1">
    <location>
        <begin position="549"/>
        <end position="565"/>
    </location>
</feature>
<feature type="compositionally biased region" description="Basic and acidic residues" evidence="1">
    <location>
        <begin position="661"/>
        <end position="670"/>
    </location>
</feature>
<proteinExistence type="predicted"/>
<feature type="compositionally biased region" description="Acidic residues" evidence="1">
    <location>
        <begin position="617"/>
        <end position="626"/>
    </location>
</feature>
<feature type="compositionally biased region" description="Polar residues" evidence="1">
    <location>
        <begin position="422"/>
        <end position="433"/>
    </location>
</feature>
<feature type="compositionally biased region" description="Basic and acidic residues" evidence="1">
    <location>
        <begin position="804"/>
        <end position="820"/>
    </location>
</feature>
<feature type="compositionally biased region" description="Polar residues" evidence="1">
    <location>
        <begin position="856"/>
        <end position="866"/>
    </location>
</feature>
<feature type="region of interest" description="Disordered" evidence="1">
    <location>
        <begin position="1288"/>
        <end position="1356"/>
    </location>
</feature>
<feature type="compositionally biased region" description="Low complexity" evidence="1">
    <location>
        <begin position="646"/>
        <end position="657"/>
    </location>
</feature>
<feature type="compositionally biased region" description="Polar residues" evidence="1">
    <location>
        <begin position="1123"/>
        <end position="1143"/>
    </location>
</feature>
<feature type="compositionally biased region" description="Basic and acidic residues" evidence="1">
    <location>
        <begin position="1100"/>
        <end position="1114"/>
    </location>
</feature>
<feature type="compositionally biased region" description="Basic residues" evidence="1">
    <location>
        <begin position="481"/>
        <end position="490"/>
    </location>
</feature>
<feature type="compositionally biased region" description="Polar residues" evidence="1">
    <location>
        <begin position="628"/>
        <end position="645"/>
    </location>
</feature>
<feature type="compositionally biased region" description="Basic and acidic residues" evidence="1">
    <location>
        <begin position="1487"/>
        <end position="1496"/>
    </location>
</feature>
<organism evidence="2 3">
    <name type="scientific">Anopheles dirus</name>
    <dbReference type="NCBI Taxonomy" id="7168"/>
    <lineage>
        <taxon>Eukaryota</taxon>
        <taxon>Metazoa</taxon>
        <taxon>Ecdysozoa</taxon>
        <taxon>Arthropoda</taxon>
        <taxon>Hexapoda</taxon>
        <taxon>Insecta</taxon>
        <taxon>Pterygota</taxon>
        <taxon>Neoptera</taxon>
        <taxon>Endopterygota</taxon>
        <taxon>Diptera</taxon>
        <taxon>Nematocera</taxon>
        <taxon>Culicoidea</taxon>
        <taxon>Culicidae</taxon>
        <taxon>Anophelinae</taxon>
        <taxon>Anopheles</taxon>
    </lineage>
</organism>
<reference evidence="3" key="1">
    <citation type="submission" date="2013-03" db="EMBL/GenBank/DDBJ databases">
        <title>The Genome Sequence of Anopheles dirus WRAIR2.</title>
        <authorList>
            <consortium name="The Broad Institute Genomics Platform"/>
            <person name="Neafsey D.E."/>
            <person name="Walton C."/>
            <person name="Walker B."/>
            <person name="Young S.K."/>
            <person name="Zeng Q."/>
            <person name="Gargeya S."/>
            <person name="Fitzgerald M."/>
            <person name="Haas B."/>
            <person name="Abouelleil A."/>
            <person name="Allen A.W."/>
            <person name="Alvarado L."/>
            <person name="Arachchi H.M."/>
            <person name="Berlin A.M."/>
            <person name="Chapman S.B."/>
            <person name="Gainer-Dewar J."/>
            <person name="Goldberg J."/>
            <person name="Griggs A."/>
            <person name="Gujja S."/>
            <person name="Hansen M."/>
            <person name="Howarth C."/>
            <person name="Imamovic A."/>
            <person name="Ireland A."/>
            <person name="Larimer J."/>
            <person name="McCowan C."/>
            <person name="Murphy C."/>
            <person name="Pearson M."/>
            <person name="Poon T.W."/>
            <person name="Priest M."/>
            <person name="Roberts A."/>
            <person name="Saif S."/>
            <person name="Shea T."/>
            <person name="Sisk P."/>
            <person name="Sykes S."/>
            <person name="Wortman J."/>
            <person name="Nusbaum C."/>
            <person name="Birren B."/>
        </authorList>
    </citation>
    <scope>NUCLEOTIDE SEQUENCE [LARGE SCALE GENOMIC DNA]</scope>
    <source>
        <strain evidence="3">WRAIR2</strain>
    </source>
</reference>
<feature type="compositionally biased region" description="Polar residues" evidence="1">
    <location>
        <begin position="288"/>
        <end position="298"/>
    </location>
</feature>
<feature type="compositionally biased region" description="Basic and acidic residues" evidence="1">
    <location>
        <begin position="533"/>
        <end position="548"/>
    </location>
</feature>
<feature type="compositionally biased region" description="Acidic residues" evidence="1">
    <location>
        <begin position="1025"/>
        <end position="1048"/>
    </location>
</feature>
<evidence type="ECO:0000313" key="3">
    <source>
        <dbReference type="Proteomes" id="UP000075884"/>
    </source>
</evidence>
<feature type="compositionally biased region" description="Basic and acidic residues" evidence="1">
    <location>
        <begin position="459"/>
        <end position="480"/>
    </location>
</feature>
<sequence>MNQEGEAPTRVTRGALRRRSVDQEATPQKPAGAATSGTPKKSASTTKKAVALNAIQESEGRPATPVGVRGTRRRISESVDSATSSVPNKMVQLLKEAESSTGRRSRKSSLTEENLNALNEAYEGDGATLRPRTPARLRASHETLTGSPQTAAPAVRRSSRRNSVTSDDGNNSVQSLPTTTPKMTAGFRALKDEAIIEEDVIEDRAESVSSEVSIRSGNRRQSMATIKAASLSPRVTPASPVLSVRSESTPPRGTKILKVGISPLQLPLMSPRSKNVSFNDDAKRDDSSSSFPKTPTSITAPREMFVVVKDLRNSELMDNALKEDDETSLVPKEIEVKGEPMEQNEQIDGKSPKSGAADMPTETGNQRETAKPIPLSSPKPPTTEEENSAVKNAKTSNGHMQNGDRHEMSGVELLDASVMEVTDTSVETGNTSEVQEENHSRPWSTVVRGSATKGIDAFSIRKQEEEERLEKKKEQLEASVKKKTPKKSPAKSHDDDEEEELAEHEQADRNEFIDDEALEMDCYQSGDSMSSDLRQEMEDNEIPERGEDLGSEDTEEDIDDDENDGNDSWIVPDDEDEVDEDKLLAGSDGDITDDLDEEEEHVAEKKKTKPRRRIIEIVDDSEDEPELTNGSVVQSPKNVSATRRSVTPATVTDVATAEGASPEKKCDRSPAVKTHKTTPSKLDLATGKTPDKKEQGTPVRKTPSKTAPSVAATMLTPLKTPTTDTAEKKEEVIENISREGSVELFYDAEHEAGDVQAIQKADLPESPLKSHDVSSRKSLPSSGDAASAAATVTARKSLPANAKIHLEEAKPEAELEEKSVETPAVEVNDDQNETNSGEPQEQEENVPAEQGEPTAPQESPENSTPTEEAVAGSKPDRKSMPTVSLISAQFYLGGAKKRNTIAETKMSTSTPNSKPADKKNKKATNEKASIVPNPFALATAPKTKSRLSLDVGSAAAQQQPKAKKSRLSLPTKFEEEDLSQEAAKGEEQFGEGTSQQQDEPEPMEVDEQEEEAEEKDADVMKSNDDGDTDDDSGDDVSVEDIVTVDEEPAAAPKMVPKPKPKTLEQYDLAKILSRCNEVIREEKECKKKHASIFRKKKEEKKRLRELEEQQEREAAAAAAAAASTNGDADPNSTTGNDSTGQSEEATKKKKKRKPKVKNYVLEELAATKKERLDQALRRRLENIESRKQRQKERKLEKQNQQTDKENGNGAAIVAPSGPSHGIGAKLEKLKKKKQQNATSKPNPPPVRVALSAFAVFNQLENNPQQIRSALDGLSGEKNELAVAVVEKKPSSVEVAPVKEKAGVSPLKQQKNTTQQQKQAPVVEEKENKPAVVAAESTLTNEPTVGKQEKPVNVKQTEKKTVAQARIPEQVPKATLPTIGKALSANDAVVPKKGKEIANDQSPRNNQQISAAEIEKSASDVLLDKSGKLSKKQKRKQALESPPVTSEATTVVPAKVAEAAQPLSVSTKPNKKPVPSQPLNGGGKHQSPKTDEPAIKEKKPKKEKREVNAVVADVTPSPPVARKNDKKKEAVTELGHLLTASESAWLAEALREIQEDPKAVKANKKTAKNVAVAAEEVPHESAPRRKPNAAEAMPKEQAATTVPTKKRKREAQVDSSVASTPRPAKHTKLRVLQRIESANGGFLEETVTPDKVRVKRNFGFQESQATPAKPVGFRVSSILSTDHDDLRAMASNKIQAAAGGKSKQKCLPVPNHSLPHPVWTSSGVFFESDGDIGAAAPPAGNRKKPTQQSKPNTTTTDVGYIQLKADGGSNSQFRLKTLRLGKVAEKPHRIDPATTEQSVLNFKRQQLLEKTAHLRDKKGRRV</sequence>
<feature type="region of interest" description="Disordered" evidence="1">
    <location>
        <begin position="1086"/>
        <end position="1246"/>
    </location>
</feature>
<feature type="region of interest" description="Disordered" evidence="1">
    <location>
        <begin position="421"/>
        <end position="730"/>
    </location>
</feature>
<dbReference type="VEuPathDB" id="VectorBase:ADIR005411"/>
<dbReference type="EnsemblMetazoa" id="ADIR005411-RA">
    <property type="protein sequence ID" value="ADIR005411-PA"/>
    <property type="gene ID" value="ADIR005411"/>
</dbReference>
<feature type="region of interest" description="Disordered" evidence="1">
    <location>
        <begin position="1424"/>
        <end position="1527"/>
    </location>
</feature>
<reference evidence="2" key="2">
    <citation type="submission" date="2020-05" db="UniProtKB">
        <authorList>
            <consortium name="EnsemblMetazoa"/>
        </authorList>
    </citation>
    <scope>IDENTIFICATION</scope>
    <source>
        <strain evidence="2">WRAIR2</strain>
    </source>
</reference>
<dbReference type="Proteomes" id="UP000075884">
    <property type="component" value="Unassembled WGS sequence"/>
</dbReference>
<protein>
    <submittedName>
        <fullName evidence="2">Uncharacterized protein</fullName>
    </submittedName>
</protein>
<feature type="compositionally biased region" description="Basic and acidic residues" evidence="1">
    <location>
        <begin position="503"/>
        <end position="512"/>
    </location>
</feature>
<name>A0A182NCP7_9DIPT</name>
<feature type="compositionally biased region" description="Low complexity" evidence="1">
    <location>
        <begin position="33"/>
        <end position="49"/>
    </location>
</feature>
<dbReference type="STRING" id="7168.A0A182NCP7"/>
<feature type="compositionally biased region" description="Basic residues" evidence="1">
    <location>
        <begin position="1086"/>
        <end position="1099"/>
    </location>
</feature>
<feature type="region of interest" description="Disordered" evidence="1">
    <location>
        <begin position="268"/>
        <end position="298"/>
    </location>
</feature>
<feature type="compositionally biased region" description="Polar residues" evidence="1">
    <location>
        <begin position="1398"/>
        <end position="1409"/>
    </location>
</feature>
<feature type="compositionally biased region" description="Polar residues" evidence="1">
    <location>
        <begin position="1745"/>
        <end position="1754"/>
    </location>
</feature>
<feature type="compositionally biased region" description="Polar residues" evidence="1">
    <location>
        <begin position="167"/>
        <end position="182"/>
    </location>
</feature>
<feature type="region of interest" description="Disordered" evidence="1">
    <location>
        <begin position="1570"/>
        <end position="1630"/>
    </location>
</feature>
<feature type="compositionally biased region" description="Polar residues" evidence="1">
    <location>
        <begin position="901"/>
        <end position="913"/>
    </location>
</feature>
<feature type="compositionally biased region" description="Low complexity" evidence="1">
    <location>
        <begin position="1307"/>
        <end position="1318"/>
    </location>
</feature>
<feature type="compositionally biased region" description="Basic and acidic residues" evidence="1">
    <location>
        <begin position="1346"/>
        <end position="1356"/>
    </location>
</feature>
<feature type="region of interest" description="Disordered" evidence="1">
    <location>
        <begin position="1373"/>
        <end position="1412"/>
    </location>
</feature>
<feature type="compositionally biased region" description="Low complexity" evidence="1">
    <location>
        <begin position="112"/>
        <end position="121"/>
    </location>
</feature>
<feature type="region of interest" description="Disordered" evidence="1">
    <location>
        <begin position="1731"/>
        <end position="1754"/>
    </location>
</feature>
<feature type="compositionally biased region" description="Basic and acidic residues" evidence="1">
    <location>
        <begin position="1165"/>
        <end position="1206"/>
    </location>
</feature>
<accession>A0A182NCP7</accession>
<feature type="compositionally biased region" description="Low complexity" evidence="1">
    <location>
        <begin position="785"/>
        <end position="794"/>
    </location>
</feature>
<feature type="compositionally biased region" description="Basic and acidic residues" evidence="1">
    <location>
        <begin position="1288"/>
        <end position="1301"/>
    </location>
</feature>
<feature type="region of interest" description="Disordered" evidence="1">
    <location>
        <begin position="753"/>
        <end position="1060"/>
    </location>
</feature>
<feature type="region of interest" description="Disordered" evidence="1">
    <location>
        <begin position="318"/>
        <end position="408"/>
    </location>
</feature>